<protein>
    <recommendedName>
        <fullName evidence="4">EpsG family protein</fullName>
    </recommendedName>
</protein>
<feature type="transmembrane region" description="Helical" evidence="1">
    <location>
        <begin position="137"/>
        <end position="165"/>
    </location>
</feature>
<dbReference type="Proteomes" id="UP000494365">
    <property type="component" value="Unassembled WGS sequence"/>
</dbReference>
<feature type="transmembrane region" description="Helical" evidence="1">
    <location>
        <begin position="84"/>
        <end position="103"/>
    </location>
</feature>
<proteinExistence type="predicted"/>
<reference evidence="2 3" key="1">
    <citation type="submission" date="2020-04" db="EMBL/GenBank/DDBJ databases">
        <authorList>
            <person name="De Canck E."/>
        </authorList>
    </citation>
    <scope>NUCLEOTIDE SEQUENCE [LARGE SCALE GENOMIC DNA]</scope>
    <source>
        <strain evidence="2 3">LMG 28614</strain>
    </source>
</reference>
<name>A0A6S7DG19_9BURK</name>
<gene>
    <name evidence="2" type="ORF">LMG28614_06048</name>
</gene>
<evidence type="ECO:0000313" key="2">
    <source>
        <dbReference type="EMBL" id="CAB3804656.1"/>
    </source>
</evidence>
<feature type="transmembrane region" description="Helical" evidence="1">
    <location>
        <begin position="306"/>
        <end position="324"/>
    </location>
</feature>
<evidence type="ECO:0000313" key="3">
    <source>
        <dbReference type="Proteomes" id="UP000494365"/>
    </source>
</evidence>
<evidence type="ECO:0008006" key="4">
    <source>
        <dbReference type="Google" id="ProtNLM"/>
    </source>
</evidence>
<keyword evidence="1" id="KW-0812">Transmembrane</keyword>
<dbReference type="EMBL" id="CADIKK010000039">
    <property type="protein sequence ID" value="CAB3804656.1"/>
    <property type="molecule type" value="Genomic_DNA"/>
</dbReference>
<keyword evidence="1" id="KW-0472">Membrane</keyword>
<organism evidence="2 3">
    <name type="scientific">Paraburkholderia ultramafica</name>
    <dbReference type="NCBI Taxonomy" id="1544867"/>
    <lineage>
        <taxon>Bacteria</taxon>
        <taxon>Pseudomonadati</taxon>
        <taxon>Pseudomonadota</taxon>
        <taxon>Betaproteobacteria</taxon>
        <taxon>Burkholderiales</taxon>
        <taxon>Burkholderiaceae</taxon>
        <taxon>Paraburkholderia</taxon>
    </lineage>
</organism>
<accession>A0A6S7DG19</accession>
<feature type="transmembrane region" description="Helical" evidence="1">
    <location>
        <begin position="275"/>
        <end position="294"/>
    </location>
</feature>
<sequence>MRIVKIPGIIGANASPGVSAAVWFVLFVALYAVSAAHETFLPARFLFDEAVIFDRMKTVTSFLAFGDSFDNLAWIFNFFGLENYSISLLGFLVSTFGMFFAIWGSHVRSLRPAEFFLVAFWLVNQTVYIGVPSKELIISILVLVLLFFSSSRAILALFVFLAALVAIYFRSYWGITLVATVVLYLGPNGIRKPVSLIFFALVLFVVVAFAFQKAYGESLDFARQNANEWRDPNEVGSIIVQFIPGSGIFIGVANVAITLATFVLPLRLITSGSPLQTLGGIGVFFTFAIVFLRYRAAASLFPVGRFEKLCFCFLVSFIATQAIFEPDYGSFLRHLSPVSPMVMYLVLRLESLRKGKDEVTERRLVSLSARA</sequence>
<feature type="transmembrane region" description="Helical" evidence="1">
    <location>
        <begin position="12"/>
        <end position="33"/>
    </location>
</feature>
<evidence type="ECO:0000256" key="1">
    <source>
        <dbReference type="SAM" id="Phobius"/>
    </source>
</evidence>
<dbReference type="RefSeq" id="WP_246279259.1">
    <property type="nucleotide sequence ID" value="NZ_CADIKK010000039.1"/>
</dbReference>
<feature type="transmembrane region" description="Helical" evidence="1">
    <location>
        <begin position="196"/>
        <end position="215"/>
    </location>
</feature>
<dbReference type="AlphaFoldDB" id="A0A6S7DG19"/>
<keyword evidence="3" id="KW-1185">Reference proteome</keyword>
<feature type="transmembrane region" description="Helical" evidence="1">
    <location>
        <begin position="235"/>
        <end position="263"/>
    </location>
</feature>
<keyword evidence="1" id="KW-1133">Transmembrane helix</keyword>